<reference evidence="2 3" key="1">
    <citation type="journal article" date="2015" name="Genome Biol.">
        <title>Comparative genomics of Steinernema reveals deeply conserved gene regulatory networks.</title>
        <authorList>
            <person name="Dillman A.R."/>
            <person name="Macchietto M."/>
            <person name="Porter C.F."/>
            <person name="Rogers A."/>
            <person name="Williams B."/>
            <person name="Antoshechkin I."/>
            <person name="Lee M.M."/>
            <person name="Goodwin Z."/>
            <person name="Lu X."/>
            <person name="Lewis E.E."/>
            <person name="Goodrich-Blair H."/>
            <person name="Stock S.P."/>
            <person name="Adams B.J."/>
            <person name="Sternberg P.W."/>
            <person name="Mortazavi A."/>
        </authorList>
    </citation>
    <scope>NUCLEOTIDE SEQUENCE [LARGE SCALE GENOMIC DNA]</scope>
    <source>
        <strain evidence="2 3">ALL</strain>
    </source>
</reference>
<dbReference type="AlphaFoldDB" id="A0A4U5M283"/>
<feature type="transmembrane region" description="Helical" evidence="1">
    <location>
        <begin position="21"/>
        <end position="44"/>
    </location>
</feature>
<keyword evidence="1" id="KW-1133">Transmembrane helix</keyword>
<protein>
    <submittedName>
        <fullName evidence="2">Uncharacterized protein</fullName>
    </submittedName>
</protein>
<accession>A0A4U5M283</accession>
<sequence>MSKTYFWLAAQMIKISLLGTHSATFVVFPIILAALNFVMAVNYVESMCHLNIRGWATVAFYVAIYIHGLLTALAFDTIPIVVSTLLLLNIRRAVLLCGHFC</sequence>
<comment type="caution">
    <text evidence="2">The sequence shown here is derived from an EMBL/GenBank/DDBJ whole genome shotgun (WGS) entry which is preliminary data.</text>
</comment>
<evidence type="ECO:0000313" key="3">
    <source>
        <dbReference type="Proteomes" id="UP000298663"/>
    </source>
</evidence>
<keyword evidence="3" id="KW-1185">Reference proteome</keyword>
<dbReference type="Proteomes" id="UP000298663">
    <property type="component" value="Unassembled WGS sequence"/>
</dbReference>
<name>A0A4U5M283_STECR</name>
<keyword evidence="1" id="KW-0812">Transmembrane</keyword>
<reference evidence="2 3" key="2">
    <citation type="journal article" date="2019" name="G3 (Bethesda)">
        <title>Hybrid Assembly of the Genome of the Entomopathogenic Nematode Steinernema carpocapsae Identifies the X-Chromosome.</title>
        <authorList>
            <person name="Serra L."/>
            <person name="Macchietto M."/>
            <person name="Macias-Munoz A."/>
            <person name="McGill C.J."/>
            <person name="Rodriguez I.M."/>
            <person name="Rodriguez B."/>
            <person name="Murad R."/>
            <person name="Mortazavi A."/>
        </authorList>
    </citation>
    <scope>NUCLEOTIDE SEQUENCE [LARGE SCALE GENOMIC DNA]</scope>
    <source>
        <strain evidence="2 3">ALL</strain>
    </source>
</reference>
<proteinExistence type="predicted"/>
<evidence type="ECO:0000256" key="1">
    <source>
        <dbReference type="SAM" id="Phobius"/>
    </source>
</evidence>
<evidence type="ECO:0000313" key="2">
    <source>
        <dbReference type="EMBL" id="TKR62800.1"/>
    </source>
</evidence>
<keyword evidence="1" id="KW-0472">Membrane</keyword>
<gene>
    <name evidence="2" type="ORF">L596_026716</name>
</gene>
<organism evidence="2 3">
    <name type="scientific">Steinernema carpocapsae</name>
    <name type="common">Entomopathogenic nematode</name>
    <dbReference type="NCBI Taxonomy" id="34508"/>
    <lineage>
        <taxon>Eukaryota</taxon>
        <taxon>Metazoa</taxon>
        <taxon>Ecdysozoa</taxon>
        <taxon>Nematoda</taxon>
        <taxon>Chromadorea</taxon>
        <taxon>Rhabditida</taxon>
        <taxon>Tylenchina</taxon>
        <taxon>Panagrolaimomorpha</taxon>
        <taxon>Strongyloidoidea</taxon>
        <taxon>Steinernematidae</taxon>
        <taxon>Steinernema</taxon>
    </lineage>
</organism>
<feature type="transmembrane region" description="Helical" evidence="1">
    <location>
        <begin position="64"/>
        <end position="88"/>
    </location>
</feature>
<dbReference type="EMBL" id="AZBU02000010">
    <property type="protein sequence ID" value="TKR62800.1"/>
    <property type="molecule type" value="Genomic_DNA"/>
</dbReference>